<name>A0A5B2V989_9PSEU</name>
<reference evidence="1 2" key="1">
    <citation type="submission" date="2019-09" db="EMBL/GenBank/DDBJ databases">
        <title>Goodfellowia gen. nov., a new genus of the Pseudonocardineae related to Actinoalloteichus, containing Goodfellowia coeruleoviolacea gen. nov., comb. nov. gen. nov., comb. nov.</title>
        <authorList>
            <person name="Labeda D."/>
        </authorList>
    </citation>
    <scope>NUCLEOTIDE SEQUENCE [LARGE SCALE GENOMIC DNA]</scope>
    <source>
        <strain evidence="1 2">AN110305</strain>
    </source>
</reference>
<dbReference type="EMBL" id="VUOB01000436">
    <property type="protein sequence ID" value="KAA2235268.1"/>
    <property type="molecule type" value="Genomic_DNA"/>
</dbReference>
<sequence>MLLLFLDADGVLATDFLDFLSPGSSLCLKLGAPVSDLTVSLDQLTFEVQTSFGLLFQLDANGLQIDLNLVQAGLKQRAPSLLILKPAA</sequence>
<comment type="caution">
    <text evidence="1">The sequence shown here is derived from an EMBL/GenBank/DDBJ whole genome shotgun (WGS) entry which is preliminary data.</text>
</comment>
<gene>
    <name evidence="1" type="ORF">F0L68_41945</name>
</gene>
<evidence type="ECO:0000313" key="2">
    <source>
        <dbReference type="Proteomes" id="UP000323454"/>
    </source>
</evidence>
<protein>
    <submittedName>
        <fullName evidence="1">Uncharacterized protein</fullName>
    </submittedName>
</protein>
<reference evidence="1 2" key="2">
    <citation type="submission" date="2019-09" db="EMBL/GenBank/DDBJ databases">
        <authorList>
            <person name="Jin C."/>
        </authorList>
    </citation>
    <scope>NUCLEOTIDE SEQUENCE [LARGE SCALE GENOMIC DNA]</scope>
    <source>
        <strain evidence="1 2">AN110305</strain>
    </source>
</reference>
<dbReference type="AlphaFoldDB" id="A0A5B2V989"/>
<accession>A0A5B2V989</accession>
<dbReference type="Proteomes" id="UP000323454">
    <property type="component" value="Unassembled WGS sequence"/>
</dbReference>
<evidence type="ECO:0000313" key="1">
    <source>
        <dbReference type="EMBL" id="KAA2235268.1"/>
    </source>
</evidence>
<keyword evidence="2" id="KW-1185">Reference proteome</keyword>
<proteinExistence type="predicted"/>
<organism evidence="1 2">
    <name type="scientific">Solihabitans fulvus</name>
    <dbReference type="NCBI Taxonomy" id="1892852"/>
    <lineage>
        <taxon>Bacteria</taxon>
        <taxon>Bacillati</taxon>
        <taxon>Actinomycetota</taxon>
        <taxon>Actinomycetes</taxon>
        <taxon>Pseudonocardiales</taxon>
        <taxon>Pseudonocardiaceae</taxon>
        <taxon>Solihabitans</taxon>
    </lineage>
</organism>